<dbReference type="GO" id="GO:0051131">
    <property type="term" value="P:chaperone-mediated protein complex assembly"/>
    <property type="evidence" value="ECO:0007669"/>
    <property type="project" value="TreeGrafter"/>
</dbReference>
<dbReference type="Proteomes" id="UP000623467">
    <property type="component" value="Unassembled WGS sequence"/>
</dbReference>
<dbReference type="InterPro" id="IPR007052">
    <property type="entry name" value="CS_dom"/>
</dbReference>
<evidence type="ECO:0000313" key="4">
    <source>
        <dbReference type="EMBL" id="KAF7367365.1"/>
    </source>
</evidence>
<dbReference type="CDD" id="cd06465">
    <property type="entry name" value="p23_hB-ind1_like"/>
    <property type="match status" value="1"/>
</dbReference>
<dbReference type="PANTHER" id="PTHR22932">
    <property type="entry name" value="TELOMERASE-BINDING PROTEIN P23 HSP90 CO-CHAPERONE"/>
    <property type="match status" value="1"/>
</dbReference>
<protein>
    <submittedName>
        <fullName evidence="4">CS domain-containing protein</fullName>
    </submittedName>
</protein>
<dbReference type="AlphaFoldDB" id="A0A8H6YUG6"/>
<reference evidence="4" key="1">
    <citation type="submission" date="2020-05" db="EMBL/GenBank/DDBJ databases">
        <title>Mycena genomes resolve the evolution of fungal bioluminescence.</title>
        <authorList>
            <person name="Tsai I.J."/>
        </authorList>
    </citation>
    <scope>NUCLEOTIDE SEQUENCE</scope>
    <source>
        <strain evidence="4">160909Yilan</strain>
    </source>
</reference>
<evidence type="ECO:0000259" key="3">
    <source>
        <dbReference type="PROSITE" id="PS51203"/>
    </source>
</evidence>
<feature type="region of interest" description="Disordered" evidence="2">
    <location>
        <begin position="186"/>
        <end position="228"/>
    </location>
</feature>
<feature type="compositionally biased region" description="Gly residues" evidence="2">
    <location>
        <begin position="186"/>
        <end position="207"/>
    </location>
</feature>
<keyword evidence="5" id="KW-1185">Reference proteome</keyword>
<proteinExistence type="inferred from homology"/>
<dbReference type="InterPro" id="IPR008978">
    <property type="entry name" value="HSP20-like_chaperone"/>
</dbReference>
<feature type="domain" description="CS" evidence="3">
    <location>
        <begin position="2"/>
        <end position="105"/>
    </location>
</feature>
<dbReference type="InterPro" id="IPR045250">
    <property type="entry name" value="p23-like"/>
</dbReference>
<dbReference type="Pfam" id="PF04969">
    <property type="entry name" value="CS"/>
    <property type="match status" value="1"/>
</dbReference>
<feature type="compositionally biased region" description="Acidic residues" evidence="2">
    <location>
        <begin position="208"/>
        <end position="217"/>
    </location>
</feature>
<comment type="similarity">
    <text evidence="1">Belongs to the p23/wos2 family.</text>
</comment>
<dbReference type="PANTHER" id="PTHR22932:SF1">
    <property type="entry name" value="CO-CHAPERONE PROTEIN DAF-41"/>
    <property type="match status" value="1"/>
</dbReference>
<comment type="caution">
    <text evidence="4">The sequence shown here is derived from an EMBL/GenBank/DDBJ whole genome shotgun (WGS) entry which is preliminary data.</text>
</comment>
<dbReference type="GO" id="GO:0006457">
    <property type="term" value="P:protein folding"/>
    <property type="evidence" value="ECO:0007669"/>
    <property type="project" value="TreeGrafter"/>
</dbReference>
<organism evidence="4 5">
    <name type="scientific">Mycena sanguinolenta</name>
    <dbReference type="NCBI Taxonomy" id="230812"/>
    <lineage>
        <taxon>Eukaryota</taxon>
        <taxon>Fungi</taxon>
        <taxon>Dikarya</taxon>
        <taxon>Basidiomycota</taxon>
        <taxon>Agaricomycotina</taxon>
        <taxon>Agaricomycetes</taxon>
        <taxon>Agaricomycetidae</taxon>
        <taxon>Agaricales</taxon>
        <taxon>Marasmiineae</taxon>
        <taxon>Mycenaceae</taxon>
        <taxon>Mycena</taxon>
    </lineage>
</organism>
<evidence type="ECO:0000256" key="1">
    <source>
        <dbReference type="ARBA" id="ARBA00025733"/>
    </source>
</evidence>
<dbReference type="EMBL" id="JACAZH010000005">
    <property type="protein sequence ID" value="KAF7367365.1"/>
    <property type="molecule type" value="Genomic_DNA"/>
</dbReference>
<dbReference type="FunFam" id="2.60.40.790:FF:000013">
    <property type="entry name" value="Very-long-chain (3R)-3-hydroxyacyl-CoA dehydratase"/>
    <property type="match status" value="1"/>
</dbReference>
<evidence type="ECO:0000313" key="5">
    <source>
        <dbReference type="Proteomes" id="UP000623467"/>
    </source>
</evidence>
<gene>
    <name evidence="4" type="ORF">MSAN_00798900</name>
</gene>
<dbReference type="GO" id="GO:0051087">
    <property type="term" value="F:protein-folding chaperone binding"/>
    <property type="evidence" value="ECO:0007669"/>
    <property type="project" value="TreeGrafter"/>
</dbReference>
<dbReference type="OrthoDB" id="1564555at2759"/>
<evidence type="ECO:0000256" key="2">
    <source>
        <dbReference type="SAM" id="MobiDB-lite"/>
    </source>
</evidence>
<dbReference type="GO" id="GO:0005829">
    <property type="term" value="C:cytosol"/>
    <property type="evidence" value="ECO:0007669"/>
    <property type="project" value="TreeGrafter"/>
</dbReference>
<dbReference type="Gene3D" id="2.60.40.790">
    <property type="match status" value="1"/>
</dbReference>
<name>A0A8H6YUG6_9AGAR</name>
<dbReference type="PROSITE" id="PS51203">
    <property type="entry name" value="CS"/>
    <property type="match status" value="1"/>
</dbReference>
<dbReference type="GO" id="GO:0005634">
    <property type="term" value="C:nucleus"/>
    <property type="evidence" value="ECO:0007669"/>
    <property type="project" value="TreeGrafter"/>
</dbReference>
<accession>A0A8H6YUG6</accession>
<dbReference type="GO" id="GO:0051879">
    <property type="term" value="F:Hsp90 protein binding"/>
    <property type="evidence" value="ECO:0007669"/>
    <property type="project" value="InterPro"/>
</dbReference>
<dbReference type="SUPFAM" id="SSF49764">
    <property type="entry name" value="HSP20-like chaperones"/>
    <property type="match status" value="1"/>
</dbReference>
<sequence>MSVHPEVLWAQRSSESDETKNILYLTINLPDIQENSLKYTLEPTKIAFEATSGNEKTGHEKKYAFSLDFYSEIVPEKSSKRLSSRSLYLVLRKKDQQAEYWPRLTKDKVKNAYIKTDFSKWVDEDEQDGQETKDDADLEDAMGGMPGMGMPGMPGMGMPGMPGMPGMGGMGGPGGMDFEKMMAEMGGAGGLGGMGGAGGFGAGGSGGGDDDDSDDDGPPPLEDAEAPK</sequence>